<feature type="region of interest" description="Disordered" evidence="4">
    <location>
        <begin position="787"/>
        <end position="806"/>
    </location>
</feature>
<dbReference type="PROSITE" id="PS50067">
    <property type="entry name" value="KINESIN_MOTOR_2"/>
    <property type="match status" value="1"/>
</dbReference>
<feature type="compositionally biased region" description="Low complexity" evidence="4">
    <location>
        <begin position="530"/>
        <end position="541"/>
    </location>
</feature>
<evidence type="ECO:0000256" key="1">
    <source>
        <dbReference type="ARBA" id="ARBA00023054"/>
    </source>
</evidence>
<keyword evidence="1" id="KW-0175">Coiled coil</keyword>
<dbReference type="SUPFAM" id="SSF52540">
    <property type="entry name" value="P-loop containing nucleoside triphosphate hydrolases"/>
    <property type="match status" value="1"/>
</dbReference>
<dbReference type="Gene3D" id="2.60.200.20">
    <property type="match status" value="1"/>
</dbReference>
<dbReference type="InterPro" id="IPR008984">
    <property type="entry name" value="SMAD_FHA_dom_sf"/>
</dbReference>
<feature type="compositionally biased region" description="Low complexity" evidence="4">
    <location>
        <begin position="873"/>
        <end position="902"/>
    </location>
</feature>
<evidence type="ECO:0000259" key="5">
    <source>
        <dbReference type="PROSITE" id="PS50067"/>
    </source>
</evidence>
<dbReference type="SUPFAM" id="SSF49879">
    <property type="entry name" value="SMAD/FHA domain"/>
    <property type="match status" value="1"/>
</dbReference>
<dbReference type="InterPro" id="IPR036961">
    <property type="entry name" value="Kinesin_motor_dom_sf"/>
</dbReference>
<reference evidence="6" key="1">
    <citation type="submission" date="2023-10" db="EMBL/GenBank/DDBJ databases">
        <authorList>
            <person name="Chen Y."/>
            <person name="Shah S."/>
            <person name="Dougan E. K."/>
            <person name="Thang M."/>
            <person name="Chan C."/>
        </authorList>
    </citation>
    <scope>NUCLEOTIDE SEQUENCE [LARGE SCALE GENOMIC DNA]</scope>
</reference>
<dbReference type="InterPro" id="IPR001752">
    <property type="entry name" value="Kinesin_motor_dom"/>
</dbReference>
<evidence type="ECO:0000256" key="4">
    <source>
        <dbReference type="SAM" id="MobiDB-lite"/>
    </source>
</evidence>
<evidence type="ECO:0000256" key="2">
    <source>
        <dbReference type="ARBA" id="ARBA00023175"/>
    </source>
</evidence>
<name>A0ABN9TTF2_9DINO</name>
<feature type="binding site" evidence="3">
    <location>
        <begin position="91"/>
        <end position="98"/>
    </location>
    <ligand>
        <name>ATP</name>
        <dbReference type="ChEBI" id="CHEBI:30616"/>
    </ligand>
</feature>
<gene>
    <name evidence="6" type="ORF">PCOR1329_LOCUS42159</name>
</gene>
<feature type="domain" description="Kinesin motor" evidence="5">
    <location>
        <begin position="7"/>
        <end position="346"/>
    </location>
</feature>
<keyword evidence="3" id="KW-0067">ATP-binding</keyword>
<keyword evidence="2 3" id="KW-0505">Motor protein</keyword>
<dbReference type="Pfam" id="PF00225">
    <property type="entry name" value="Kinesin"/>
    <property type="match status" value="1"/>
</dbReference>
<dbReference type="PRINTS" id="PR00380">
    <property type="entry name" value="KINESINHEAVY"/>
</dbReference>
<feature type="region of interest" description="Disordered" evidence="4">
    <location>
        <begin position="865"/>
        <end position="1011"/>
    </location>
</feature>
<feature type="compositionally biased region" description="Low complexity" evidence="4">
    <location>
        <begin position="982"/>
        <end position="1011"/>
    </location>
</feature>
<organism evidence="6 7">
    <name type="scientific">Prorocentrum cordatum</name>
    <dbReference type="NCBI Taxonomy" id="2364126"/>
    <lineage>
        <taxon>Eukaryota</taxon>
        <taxon>Sar</taxon>
        <taxon>Alveolata</taxon>
        <taxon>Dinophyceae</taxon>
        <taxon>Prorocentrales</taxon>
        <taxon>Prorocentraceae</taxon>
        <taxon>Prorocentrum</taxon>
    </lineage>
</organism>
<sequence length="1096" mass="117404">MQPGHDSIKVCVRVRPINATEKRNGASEAVRCAGERGGSLQLVPRGRKPVVHSFDHVLAPACGQDQVFEHLGQPVVQSVVNGFHGCVFAYGQTGAGKSHTVFGGGSGDRGLLPRIAEGLFLQLARETQDEHMVRLSYLELYNEKVRDLLQAAPSQGRGLREPASLEIREHPRFGVFIEGLTKSTVQSAADVSQLLDFGHKIRVVGCTNMNAVSSRSHAVVTLHVERKVVGTAQAALRRAHLHAVDLAGSERMKQLGNNEQRQKESQQINKSLAALSHMISCLAAREHKGAKSDTHIPYRNSKLTFLLSGSLMGNCRTAMLACISPSADCLEMTESTIRFAESVKKLHTKPVQNEEFEADLIRMLQAEIETLKQQLQSTAASSDVGRDIQDQIQATQGIQQEFTRSWDAERRLAVEANRQRRMTLAKISGWPPGEGTDVSLASTSELVNVEGSCLSAASKEGGPAAASPYLVTVCDDPLLSGRMRYWLTPGKVLLIGSDPACDICIDGMGTQPETCSVRCVDNCTLEVHRSSQQPSQSPLLPTAGSLRPIGQGGVAPGGELPKTMSMPNRRSEAGTRSLAEVSVNMGRVVGQARLEDGDRLRVGLAHCFQVVIPEARNPHREKVMSIVDQITVENSTQSLMAKEYVSHLQDRIGAERAAGVLRRLQDLKRLTDEANETTEEMRDDKDFEMAFEVRVLYDITGSDKENELAVVLRRTELPDDVTRAGPQWAQPDSGSNALCAVWSEAEFRARLEALRDLRREVDARPAPWGEPGDPDPWSLELQIPTVEGPQEAGEPGPARRVRQAAAQAARAEAEAAALREELARARERLSAQALELEALRAAGAPAAVGPGSPRGAPARRSFAALPEAGRGGPSRLAAPAAARAPFGASSPRGAASPRAPASLTAASVRLLSPRSPQEPARSGRALSASSRGSLGSPRGGASVASRGGGSVTSLQAKGGARRPAPSVQSGPAARGHLSPGHAAPSATPRAAATSPSRGGAGRAGSAARASSSIRIRPGETFGTKKIWARSEQMGSEDRAASPMHRRCGSMWSPCFPTPTTPMHRRRRRCIADASPRHRRCIGDTARSSTPIYPDPI</sequence>
<keyword evidence="3" id="KW-0547">Nucleotide-binding</keyword>
<dbReference type="PANTHER" id="PTHR47968:SF75">
    <property type="entry name" value="CENTROMERE-ASSOCIATED PROTEIN E"/>
    <property type="match status" value="1"/>
</dbReference>
<evidence type="ECO:0000313" key="7">
    <source>
        <dbReference type="Proteomes" id="UP001189429"/>
    </source>
</evidence>
<evidence type="ECO:0000256" key="3">
    <source>
        <dbReference type="PROSITE-ProRule" id="PRU00283"/>
    </source>
</evidence>
<feature type="region of interest" description="Disordered" evidence="4">
    <location>
        <begin position="530"/>
        <end position="575"/>
    </location>
</feature>
<comment type="similarity">
    <text evidence="3">Belongs to the TRAFAC class myosin-kinesin ATPase superfamily. Kinesin family.</text>
</comment>
<dbReference type="PANTHER" id="PTHR47968">
    <property type="entry name" value="CENTROMERE PROTEIN E"/>
    <property type="match status" value="1"/>
</dbReference>
<dbReference type="InterPro" id="IPR027417">
    <property type="entry name" value="P-loop_NTPase"/>
</dbReference>
<dbReference type="InterPro" id="IPR027640">
    <property type="entry name" value="Kinesin-like_fam"/>
</dbReference>
<dbReference type="EMBL" id="CAUYUJ010015063">
    <property type="protein sequence ID" value="CAK0849481.1"/>
    <property type="molecule type" value="Genomic_DNA"/>
</dbReference>
<proteinExistence type="inferred from homology"/>
<comment type="caution">
    <text evidence="6">The sequence shown here is derived from an EMBL/GenBank/DDBJ whole genome shotgun (WGS) entry which is preliminary data.</text>
</comment>
<keyword evidence="7" id="KW-1185">Reference proteome</keyword>
<protein>
    <recommendedName>
        <fullName evidence="5">Kinesin motor domain-containing protein</fullName>
    </recommendedName>
</protein>
<evidence type="ECO:0000313" key="6">
    <source>
        <dbReference type="EMBL" id="CAK0849481.1"/>
    </source>
</evidence>
<feature type="compositionally biased region" description="Low complexity" evidence="4">
    <location>
        <begin position="795"/>
        <end position="806"/>
    </location>
</feature>
<dbReference type="CDD" id="cd00106">
    <property type="entry name" value="KISc"/>
    <property type="match status" value="1"/>
</dbReference>
<dbReference type="Gene3D" id="3.40.850.10">
    <property type="entry name" value="Kinesin motor domain"/>
    <property type="match status" value="1"/>
</dbReference>
<dbReference type="Proteomes" id="UP001189429">
    <property type="component" value="Unassembled WGS sequence"/>
</dbReference>
<dbReference type="SMART" id="SM00129">
    <property type="entry name" value="KISc"/>
    <property type="match status" value="1"/>
</dbReference>
<feature type="compositionally biased region" description="Low complexity" evidence="4">
    <location>
        <begin position="919"/>
        <end position="945"/>
    </location>
</feature>
<accession>A0ABN9TTF2</accession>